<dbReference type="GO" id="GO:0043138">
    <property type="term" value="F:3'-5' DNA helicase activity"/>
    <property type="evidence" value="ECO:0007669"/>
    <property type="project" value="TreeGrafter"/>
</dbReference>
<reference evidence="6" key="1">
    <citation type="submission" date="2021-06" db="EMBL/GenBank/DDBJ databases">
        <authorList>
            <person name="Kallberg Y."/>
            <person name="Tangrot J."/>
            <person name="Rosling A."/>
        </authorList>
    </citation>
    <scope>NUCLEOTIDE SEQUENCE</scope>
    <source>
        <strain evidence="6">MT106</strain>
    </source>
</reference>
<keyword evidence="4" id="KW-0067">ATP-binding</keyword>
<protein>
    <submittedName>
        <fullName evidence="6">2759_t:CDS:1</fullName>
    </submittedName>
</protein>
<dbReference type="GO" id="GO:0000725">
    <property type="term" value="P:recombinational repair"/>
    <property type="evidence" value="ECO:0007669"/>
    <property type="project" value="TreeGrafter"/>
</dbReference>
<keyword evidence="2" id="KW-0378">Hydrolase</keyword>
<organism evidence="6 7">
    <name type="scientific">Ambispora gerdemannii</name>
    <dbReference type="NCBI Taxonomy" id="144530"/>
    <lineage>
        <taxon>Eukaryota</taxon>
        <taxon>Fungi</taxon>
        <taxon>Fungi incertae sedis</taxon>
        <taxon>Mucoromycota</taxon>
        <taxon>Glomeromycotina</taxon>
        <taxon>Glomeromycetes</taxon>
        <taxon>Archaeosporales</taxon>
        <taxon>Ambisporaceae</taxon>
        <taxon>Ambispora</taxon>
    </lineage>
</organism>
<sequence length="424" mass="49211">MNKIKFELTEEQKKCVEYPLNEQMLLIDADPGTGDPKQNIMAFAGATEDVFQLLKEKFPDCVQMEISISFRVPQEIAVMANDFTRKFMPHKPKLRTNQTNGGKKPAVFLAGQAKDYQLLTAQEENGIKEKIRANFAENNYSELPVATQEKKSQKLQKKWTDKQIKTKKLKSQIEFILEKIEQLDKSASRFIMAGDNQNRVIKHLINKIHNELKSPLFPPHKFNSLENFLSSLGINWHNIPKFQLIMEKFDQERMLNEEKENQNLSVEEINDFIWQIDKQLIERDLENAGKTVLSTIHKAKGLEFDYVFLIAVDEEILPKLYITASCPEECSRYLRSLSPNLIELIPANSQLLPPEEKKNHSTSTYASVSEMIGEKGEEEVWQLLANNKKIKFERLIKNWREIEDLQVDIYGETAQNIYFIEVKN</sequence>
<name>A0A9N9C7L3_9GLOM</name>
<feature type="domain" description="UvrD-like helicase C-terminal" evidence="5">
    <location>
        <begin position="172"/>
        <end position="322"/>
    </location>
</feature>
<evidence type="ECO:0000313" key="6">
    <source>
        <dbReference type="EMBL" id="CAG8590450.1"/>
    </source>
</evidence>
<dbReference type="Pfam" id="PF13361">
    <property type="entry name" value="UvrD_C"/>
    <property type="match status" value="1"/>
</dbReference>
<evidence type="ECO:0000256" key="2">
    <source>
        <dbReference type="ARBA" id="ARBA00022801"/>
    </source>
</evidence>
<dbReference type="SUPFAM" id="SSF52540">
    <property type="entry name" value="P-loop containing nucleoside triphosphate hydrolases"/>
    <property type="match status" value="1"/>
</dbReference>
<dbReference type="InterPro" id="IPR000212">
    <property type="entry name" value="DNA_helicase_UvrD/REP"/>
</dbReference>
<dbReference type="Gene3D" id="3.40.50.300">
    <property type="entry name" value="P-loop containing nucleotide triphosphate hydrolases"/>
    <property type="match status" value="1"/>
</dbReference>
<dbReference type="PANTHER" id="PTHR11070">
    <property type="entry name" value="UVRD / RECB / PCRA DNA HELICASE FAMILY MEMBER"/>
    <property type="match status" value="1"/>
</dbReference>
<dbReference type="GO" id="GO:0003677">
    <property type="term" value="F:DNA binding"/>
    <property type="evidence" value="ECO:0007669"/>
    <property type="project" value="InterPro"/>
</dbReference>
<keyword evidence="1" id="KW-0547">Nucleotide-binding</keyword>
<dbReference type="AlphaFoldDB" id="A0A9N9C7L3"/>
<dbReference type="InterPro" id="IPR014017">
    <property type="entry name" value="DNA_helicase_UvrD-like_C"/>
</dbReference>
<evidence type="ECO:0000256" key="3">
    <source>
        <dbReference type="ARBA" id="ARBA00022806"/>
    </source>
</evidence>
<dbReference type="GO" id="GO:0005524">
    <property type="term" value="F:ATP binding"/>
    <property type="evidence" value="ECO:0007669"/>
    <property type="project" value="UniProtKB-KW"/>
</dbReference>
<proteinExistence type="predicted"/>
<dbReference type="InterPro" id="IPR027417">
    <property type="entry name" value="P-loop_NTPase"/>
</dbReference>
<gene>
    <name evidence="6" type="ORF">AGERDE_LOCUS8579</name>
</gene>
<evidence type="ECO:0000256" key="4">
    <source>
        <dbReference type="ARBA" id="ARBA00022840"/>
    </source>
</evidence>
<dbReference type="Proteomes" id="UP000789831">
    <property type="component" value="Unassembled WGS sequence"/>
</dbReference>
<evidence type="ECO:0000259" key="5">
    <source>
        <dbReference type="Pfam" id="PF13361"/>
    </source>
</evidence>
<comment type="caution">
    <text evidence="6">The sequence shown here is derived from an EMBL/GenBank/DDBJ whole genome shotgun (WGS) entry which is preliminary data.</text>
</comment>
<dbReference type="GO" id="GO:0016787">
    <property type="term" value="F:hydrolase activity"/>
    <property type="evidence" value="ECO:0007669"/>
    <property type="project" value="UniProtKB-KW"/>
</dbReference>
<dbReference type="PANTHER" id="PTHR11070:SF2">
    <property type="entry name" value="ATP-DEPENDENT DNA HELICASE SRS2"/>
    <property type="match status" value="1"/>
</dbReference>
<keyword evidence="7" id="KW-1185">Reference proteome</keyword>
<keyword evidence="3" id="KW-0347">Helicase</keyword>
<accession>A0A9N9C7L3</accession>
<evidence type="ECO:0000313" key="7">
    <source>
        <dbReference type="Proteomes" id="UP000789831"/>
    </source>
</evidence>
<evidence type="ECO:0000256" key="1">
    <source>
        <dbReference type="ARBA" id="ARBA00022741"/>
    </source>
</evidence>
<dbReference type="EMBL" id="CAJVPL010001862">
    <property type="protein sequence ID" value="CAG8590450.1"/>
    <property type="molecule type" value="Genomic_DNA"/>
</dbReference>
<dbReference type="OrthoDB" id="2426388at2759"/>